<sequence length="271" mass="28176">MLATSITAIGTASASGKTSAGGDFAVTVNGTVYNPPAGQSVRLGNVTPSGLILVRGRNVGFDIDPVTLGVYRYTLTGAPDTQRMVTSPTVIYTSKVPTLTAAQRAGVRIKDLELRDDTLTVRFSVAAGTLKVQAKDGAQGGIFQMEPEFAGPVELVHTLAPGIFYFVNPFTQKINLGNGIDPVTVAQDPVGYHQMLLGKESPQVATKTYQDGSVTKWSVTSGGRMGGVLGEDAIELSLGASNCTGSCQAQERIRGSLPVPPLPVDPTPIGG</sequence>
<organism evidence="1 2">
    <name type="scientific">Nakamurella panacisegetis</name>
    <dbReference type="NCBI Taxonomy" id="1090615"/>
    <lineage>
        <taxon>Bacteria</taxon>
        <taxon>Bacillati</taxon>
        <taxon>Actinomycetota</taxon>
        <taxon>Actinomycetes</taxon>
        <taxon>Nakamurellales</taxon>
        <taxon>Nakamurellaceae</taxon>
        <taxon>Nakamurella</taxon>
    </lineage>
</organism>
<evidence type="ECO:0000313" key="1">
    <source>
        <dbReference type="EMBL" id="SDO61008.1"/>
    </source>
</evidence>
<proteinExistence type="predicted"/>
<protein>
    <submittedName>
        <fullName evidence="1">Uncharacterized protein</fullName>
    </submittedName>
</protein>
<reference evidence="1 2" key="1">
    <citation type="submission" date="2016-10" db="EMBL/GenBank/DDBJ databases">
        <authorList>
            <person name="de Groot N.N."/>
        </authorList>
    </citation>
    <scope>NUCLEOTIDE SEQUENCE [LARGE SCALE GENOMIC DNA]</scope>
    <source>
        <strain evidence="2">P4-7,KCTC 19426,CECT 7604</strain>
    </source>
</reference>
<dbReference type="AlphaFoldDB" id="A0A1H0KYI5"/>
<keyword evidence="2" id="KW-1185">Reference proteome</keyword>
<name>A0A1H0KYI5_9ACTN</name>
<evidence type="ECO:0000313" key="2">
    <source>
        <dbReference type="Proteomes" id="UP000198741"/>
    </source>
</evidence>
<accession>A0A1H0KYI5</accession>
<dbReference type="EMBL" id="LT629710">
    <property type="protein sequence ID" value="SDO61008.1"/>
    <property type="molecule type" value="Genomic_DNA"/>
</dbReference>
<gene>
    <name evidence="1" type="ORF">SAMN04515671_1479</name>
</gene>
<dbReference type="Proteomes" id="UP000198741">
    <property type="component" value="Chromosome I"/>
</dbReference>
<dbReference type="STRING" id="1090615.SAMN04515671_1479"/>